<proteinExistence type="predicted"/>
<dbReference type="EMBL" id="OC004340">
    <property type="protein sequence ID" value="CAD7264367.1"/>
    <property type="molecule type" value="Genomic_DNA"/>
</dbReference>
<dbReference type="AlphaFoldDB" id="A0A7R9B131"/>
<gene>
    <name evidence="1" type="ORF">TSIB3V08_LOCUS8421</name>
</gene>
<name>A0A7R9B131_TIMSH</name>
<organism evidence="1">
    <name type="scientific">Timema shepardi</name>
    <name type="common">Walking stick</name>
    <dbReference type="NCBI Taxonomy" id="629360"/>
    <lineage>
        <taxon>Eukaryota</taxon>
        <taxon>Metazoa</taxon>
        <taxon>Ecdysozoa</taxon>
        <taxon>Arthropoda</taxon>
        <taxon>Hexapoda</taxon>
        <taxon>Insecta</taxon>
        <taxon>Pterygota</taxon>
        <taxon>Neoptera</taxon>
        <taxon>Polyneoptera</taxon>
        <taxon>Phasmatodea</taxon>
        <taxon>Timematodea</taxon>
        <taxon>Timematoidea</taxon>
        <taxon>Timematidae</taxon>
        <taxon>Timema</taxon>
    </lineage>
</organism>
<evidence type="ECO:0000313" key="1">
    <source>
        <dbReference type="EMBL" id="CAD7264367.1"/>
    </source>
</evidence>
<protein>
    <submittedName>
        <fullName evidence="1">Uncharacterized protein</fullName>
    </submittedName>
</protein>
<reference evidence="1" key="1">
    <citation type="submission" date="2020-11" db="EMBL/GenBank/DDBJ databases">
        <authorList>
            <person name="Tran Van P."/>
        </authorList>
    </citation>
    <scope>NUCLEOTIDE SEQUENCE</scope>
</reference>
<accession>A0A7R9B131</accession>
<sequence>MGALVVCWDKDTEKNTSTDTQVLQARRRQGNGGSDGLDSMVVALLSYVTVQKFLLRRLVVVERLCGVNP</sequence>